<dbReference type="FunFam" id="1.25.40.180:FF:000003">
    <property type="entry name" value="Putative eukaryotic translation initiation factor 4 gamma 1"/>
    <property type="match status" value="1"/>
</dbReference>
<evidence type="ECO:0000256" key="7">
    <source>
        <dbReference type="SAM" id="Coils"/>
    </source>
</evidence>
<keyword evidence="5" id="KW-0694">RNA-binding</keyword>
<evidence type="ECO:0000313" key="11">
    <source>
        <dbReference type="Ensembl" id="ENSNFUP00015041521.1"/>
    </source>
</evidence>
<proteinExistence type="inferred from homology"/>
<feature type="domain" description="MI" evidence="10">
    <location>
        <begin position="1177"/>
        <end position="1299"/>
    </location>
</feature>
<feature type="region of interest" description="Disordered" evidence="8">
    <location>
        <begin position="238"/>
        <end position="262"/>
    </location>
</feature>
<name>A0A8C6PC08_NOTFU</name>
<evidence type="ECO:0000256" key="4">
    <source>
        <dbReference type="ARBA" id="ARBA00022845"/>
    </source>
</evidence>
<feature type="region of interest" description="Disordered" evidence="8">
    <location>
        <begin position="42"/>
        <end position="70"/>
    </location>
</feature>
<gene>
    <name evidence="11" type="primary">EIF4G3</name>
    <name evidence="11" type="synonym">eif4g3a</name>
</gene>
<dbReference type="PANTHER" id="PTHR23253:SF23">
    <property type="entry name" value="EUKARYOTIC TRANSLATION INITIATION FACTOR 4 GAMMA 3"/>
    <property type="match status" value="1"/>
</dbReference>
<feature type="compositionally biased region" description="Basic and acidic residues" evidence="8">
    <location>
        <begin position="238"/>
        <end position="247"/>
    </location>
</feature>
<feature type="coiled-coil region" evidence="7">
    <location>
        <begin position="834"/>
        <end position="861"/>
    </location>
</feature>
<dbReference type="Pfam" id="PF02020">
    <property type="entry name" value="W2"/>
    <property type="match status" value="1"/>
</dbReference>
<dbReference type="Ensembl" id="ENSNFUT00015043344.1">
    <property type="protein sequence ID" value="ENSNFUP00015041521.1"/>
    <property type="gene ID" value="ENSNFUG00015013415.1"/>
</dbReference>
<feature type="compositionally biased region" description="Polar residues" evidence="8">
    <location>
        <begin position="1001"/>
        <end position="1015"/>
    </location>
</feature>
<accession>A0A8C6PC08</accession>
<keyword evidence="2" id="KW-0396">Initiation factor</keyword>
<sequence length="1543" mass="170546">MGSLNMGIPPPPPPPPRLAGREIICSIPHVAPPFALQVPRHTGPTFTGPDITKGHPNLAGTPPGHAHSPALSQSPYNPVQNAGSAPLVYSPQTQPMNAQPQSRPFFQRPQMQTARPTIPANTPSIRPCSQAPTATVYPANQPIMMTMAPMPFHSPQAAQYYIPQYRPSTPFVGPPQQYSVQPPGSGTFYPGPGPGEYPAPYPGSPFYPGQTLFPPSPPILVPTQHSAKREKKTIRIRDPNRGGKDVTEEILAGGSGSRNSTPPIGPPFSTPTPPQSHFVLLFLFSVDLPKLEPVVQKSSSPGLVQPEAPLERLEASVPVSEPPALAEPVLPPHVPHTAMVTLPPAVASISECSSVRESTASASSPPSSSVGENKTSLGAPPMPNVEKPLSETPRTLAASPSLAPKALNGLVELGAELNTAAHEAPLLASAVLLSQVSAPVYRETSPVEALPSDTRPEVPVVAALSPLSPVAVVPVTLISSPLPAVPVMLPPGLPPLVQATTEADELSKTLDTKELLPSGGPETQGDSNAEFQLQALSRKSLTTGNASDFYICHTFHIICFLLEVCSITFSGGVFVLCVSDTFCFSSHDLPDLAESSGKRQYNRDFLLGFQFMPACIQKPDGLPPISEVVLDKMNQNKLQPRAVDSRVISRGPDFTPAFADFGRQTGGRGAALMNIAARRITPRKIIMNVSVEDVFLNKAENAWKPGLKREGPAEDPEMQQTQELFRKVRSILNKLTPQKFNQLMKQVTDLTIDTEERLKGVIDLVFEKAIDEPSFSVAYGNMCRCLAALKVQMTDKPNSTVNFRKLLLNRCQKEFEKDKVDDVVFERKQKELDSAASATERERLQEELEEAKDKARRRSIGNIRFIGELFKLKMLTEAIMHDCVVKLLKNHDEESLECLCRLLTTIGKDLDFEKAKPRMDQYFNQMEKIVKERKTSSRIRFMLQDVIDLRLHNWVSRRVDQGPKTIEQIHKEAKIEEQEEQRKVHQQLLSKDSKRRPGQEETWNTVPMTKNSRTIDPNKIPKISKPQMDEKIQLGPRAQVTWVKGSSGGAKASDSGKSLILVLLCFISSQKSLNTSSSGLTWLLLSLVSSRSSTVRGGSEKPLVSAPPSARPGLFIRGGSSKELPEVQNTEERDVAEPRRPSVTEDKTEPERSRAREPVKLEPVVQNQDRPALSDEEIERKCRSIIDEFLHINDYKEAIQCVDELDLGPQLHIFVCVGVESTLERSQITRDHMGQLLFQLVQQRFLPKPQFYKGFADTLEMADDMAIDIPHIWLYLAELLSPVLKEGGFSMRELFSELSKPLLPVGRAGILFSEILHILCKHMSHRAVSSLWRESGLNWANVLPEGEDVQAFISQQKLQFLQLDNSMSDEVQTKRILSPEELSQQLEKLLLEDMASDEQIFDWVEANLDEAQTSSSPFLRALMTAVCKAAVIGKLSTTCCRVDTAIIQKRLPVLLKYLNSDTERQLQALYALQALIVSLDQPPNLLRMFFDCLYDEDVISEDAFYKWETSKDPAELEGKGVALKSVTAFFTWLREAEEESEDN</sequence>
<dbReference type="PROSITE" id="PS51363">
    <property type="entry name" value="W2"/>
    <property type="match status" value="1"/>
</dbReference>
<dbReference type="CDD" id="cd11559">
    <property type="entry name" value="W2_eIF4G1_like"/>
    <property type="match status" value="1"/>
</dbReference>
<reference evidence="11" key="1">
    <citation type="submission" date="2014-08" db="EMBL/GenBank/DDBJ databases">
        <authorList>
            <person name="Senf B."/>
            <person name="Petzold A."/>
            <person name="Downie B.R."/>
            <person name="Koch P."/>
            <person name="Platzer M."/>
        </authorList>
    </citation>
    <scope>NUCLEOTIDE SEQUENCE [LARGE SCALE GENOMIC DNA]</scope>
    <source>
        <strain evidence="11">GRZ</strain>
    </source>
</reference>
<evidence type="ECO:0000256" key="1">
    <source>
        <dbReference type="ARBA" id="ARBA00005775"/>
    </source>
</evidence>
<keyword evidence="6" id="KW-0648">Protein biosynthesis</keyword>
<dbReference type="FunFam" id="1.25.40.180:FF:000002">
    <property type="entry name" value="Eukaryotic translation initiation factor 4 gamma, 3, putative"/>
    <property type="match status" value="1"/>
</dbReference>
<dbReference type="GO" id="GO:0016281">
    <property type="term" value="C:eukaryotic translation initiation factor 4F complex"/>
    <property type="evidence" value="ECO:0007669"/>
    <property type="project" value="TreeGrafter"/>
</dbReference>
<evidence type="ECO:0000256" key="6">
    <source>
        <dbReference type="ARBA" id="ARBA00022917"/>
    </source>
</evidence>
<feature type="region of interest" description="Disordered" evidence="8">
    <location>
        <begin position="1093"/>
        <end position="1158"/>
    </location>
</feature>
<evidence type="ECO:0000256" key="5">
    <source>
        <dbReference type="ARBA" id="ARBA00022884"/>
    </source>
</evidence>
<dbReference type="Proteomes" id="UP000694548">
    <property type="component" value="Chromosome sgr10"/>
</dbReference>
<keyword evidence="7" id="KW-0175">Coiled coil</keyword>
<evidence type="ECO:0000256" key="2">
    <source>
        <dbReference type="ARBA" id="ARBA00022540"/>
    </source>
</evidence>
<feature type="region of interest" description="Disordered" evidence="8">
    <location>
        <begin position="1"/>
        <end position="20"/>
    </location>
</feature>
<dbReference type="GO" id="GO:0003729">
    <property type="term" value="F:mRNA binding"/>
    <property type="evidence" value="ECO:0007669"/>
    <property type="project" value="TreeGrafter"/>
</dbReference>
<protein>
    <submittedName>
        <fullName evidence="11">Eukaryotic translation initiation factor 4 gamma 3</fullName>
    </submittedName>
</protein>
<dbReference type="InterPro" id="IPR003890">
    <property type="entry name" value="MIF4G-like_typ-3"/>
</dbReference>
<keyword evidence="12" id="KW-1185">Reference proteome</keyword>
<dbReference type="Pfam" id="PF02854">
    <property type="entry name" value="MIF4G"/>
    <property type="match status" value="1"/>
</dbReference>
<feature type="domain" description="W2" evidence="9">
    <location>
        <begin position="1369"/>
        <end position="1543"/>
    </location>
</feature>
<dbReference type="SMART" id="SM00543">
    <property type="entry name" value="MIF4G"/>
    <property type="match status" value="1"/>
</dbReference>
<dbReference type="FunFam" id="1.25.40.180:FF:000001">
    <property type="entry name" value="Eukaryotic translation initiation factor 4 gamma, 3, putative"/>
    <property type="match status" value="1"/>
</dbReference>
<dbReference type="Gene3D" id="1.25.40.180">
    <property type="match status" value="3"/>
</dbReference>
<keyword evidence="4" id="KW-0810">Translation regulation</keyword>
<evidence type="ECO:0000259" key="9">
    <source>
        <dbReference type="PROSITE" id="PS51363"/>
    </source>
</evidence>
<feature type="region of interest" description="Disordered" evidence="8">
    <location>
        <begin position="977"/>
        <end position="1023"/>
    </location>
</feature>
<dbReference type="GeneTree" id="ENSGT00940000156454"/>
<dbReference type="PANTHER" id="PTHR23253">
    <property type="entry name" value="EUKARYOTIC TRANSLATION INITIATION FACTOR 4 GAMMA"/>
    <property type="match status" value="1"/>
</dbReference>
<dbReference type="Pfam" id="PF02847">
    <property type="entry name" value="MA3"/>
    <property type="match status" value="1"/>
</dbReference>
<organism evidence="11 12">
    <name type="scientific">Nothobranchius furzeri</name>
    <name type="common">Turquoise killifish</name>
    <dbReference type="NCBI Taxonomy" id="105023"/>
    <lineage>
        <taxon>Eukaryota</taxon>
        <taxon>Metazoa</taxon>
        <taxon>Chordata</taxon>
        <taxon>Craniata</taxon>
        <taxon>Vertebrata</taxon>
        <taxon>Euteleostomi</taxon>
        <taxon>Actinopterygii</taxon>
        <taxon>Neopterygii</taxon>
        <taxon>Teleostei</taxon>
        <taxon>Neoteleostei</taxon>
        <taxon>Acanthomorphata</taxon>
        <taxon>Ovalentaria</taxon>
        <taxon>Atherinomorphae</taxon>
        <taxon>Cyprinodontiformes</taxon>
        <taxon>Nothobranchiidae</taxon>
        <taxon>Nothobranchius</taxon>
    </lineage>
</organism>
<dbReference type="SMART" id="SM00544">
    <property type="entry name" value="MA3"/>
    <property type="match status" value="1"/>
</dbReference>
<dbReference type="GO" id="GO:0006417">
    <property type="term" value="P:regulation of translation"/>
    <property type="evidence" value="ECO:0007669"/>
    <property type="project" value="UniProtKB-KW"/>
</dbReference>
<evidence type="ECO:0000259" key="10">
    <source>
        <dbReference type="PROSITE" id="PS51366"/>
    </source>
</evidence>
<reference evidence="11" key="3">
    <citation type="submission" date="2025-09" db="UniProtKB">
        <authorList>
            <consortium name="Ensembl"/>
        </authorList>
    </citation>
    <scope>IDENTIFICATION</scope>
</reference>
<dbReference type="InterPro" id="IPR016024">
    <property type="entry name" value="ARM-type_fold"/>
</dbReference>
<dbReference type="SMART" id="SM00515">
    <property type="entry name" value="eIF5C"/>
    <property type="match status" value="1"/>
</dbReference>
<feature type="region of interest" description="Disordered" evidence="8">
    <location>
        <begin position="357"/>
        <end position="396"/>
    </location>
</feature>
<dbReference type="InterPro" id="IPR003891">
    <property type="entry name" value="Initiation_fac_eIF4g_MI"/>
</dbReference>
<dbReference type="SUPFAM" id="SSF48371">
    <property type="entry name" value="ARM repeat"/>
    <property type="match status" value="3"/>
</dbReference>
<feature type="compositionally biased region" description="Low complexity" evidence="8">
    <location>
        <begin position="357"/>
        <end position="369"/>
    </location>
</feature>
<reference evidence="11" key="2">
    <citation type="submission" date="2025-08" db="UniProtKB">
        <authorList>
            <consortium name="Ensembl"/>
        </authorList>
    </citation>
    <scope>IDENTIFICATION</scope>
</reference>
<evidence type="ECO:0000256" key="8">
    <source>
        <dbReference type="SAM" id="MobiDB-lite"/>
    </source>
</evidence>
<evidence type="ECO:0000256" key="3">
    <source>
        <dbReference type="ARBA" id="ARBA00022553"/>
    </source>
</evidence>
<keyword evidence="3" id="KW-0597">Phosphoprotein</keyword>
<feature type="compositionally biased region" description="Basic and acidic residues" evidence="8">
    <location>
        <begin position="1130"/>
        <end position="1158"/>
    </location>
</feature>
<evidence type="ECO:0000313" key="12">
    <source>
        <dbReference type="Proteomes" id="UP000694548"/>
    </source>
</evidence>
<dbReference type="GO" id="GO:0003743">
    <property type="term" value="F:translation initiation factor activity"/>
    <property type="evidence" value="ECO:0007669"/>
    <property type="project" value="UniProtKB-KW"/>
</dbReference>
<feature type="compositionally biased region" description="Pro residues" evidence="8">
    <location>
        <begin position="8"/>
        <end position="17"/>
    </location>
</feature>
<dbReference type="InterPro" id="IPR003307">
    <property type="entry name" value="W2_domain"/>
</dbReference>
<dbReference type="PROSITE" id="PS51366">
    <property type="entry name" value="MI"/>
    <property type="match status" value="1"/>
</dbReference>
<comment type="similarity">
    <text evidence="1">Belongs to the eukaryotic initiation factor 4G family.</text>
</comment>